<reference evidence="1 2" key="1">
    <citation type="submission" date="2019-10" db="EMBL/GenBank/DDBJ databases">
        <title>A soil myxobacterium in the family Polyangiaceae.</title>
        <authorList>
            <person name="Li Y."/>
            <person name="Wang J."/>
        </authorList>
    </citation>
    <scope>NUCLEOTIDE SEQUENCE [LARGE SCALE GENOMIC DNA]</scope>
    <source>
        <strain evidence="1 2">DSM 14734</strain>
    </source>
</reference>
<gene>
    <name evidence="1" type="ORF">GF068_21200</name>
</gene>
<dbReference type="Proteomes" id="UP000440224">
    <property type="component" value="Unassembled WGS sequence"/>
</dbReference>
<dbReference type="OrthoDB" id="9817906at2"/>
<organism evidence="1 2">
    <name type="scientific">Polyangium spumosum</name>
    <dbReference type="NCBI Taxonomy" id="889282"/>
    <lineage>
        <taxon>Bacteria</taxon>
        <taxon>Pseudomonadati</taxon>
        <taxon>Myxococcota</taxon>
        <taxon>Polyangia</taxon>
        <taxon>Polyangiales</taxon>
        <taxon>Polyangiaceae</taxon>
        <taxon>Polyangium</taxon>
    </lineage>
</organism>
<proteinExistence type="predicted"/>
<dbReference type="EMBL" id="WJIE01000006">
    <property type="protein sequence ID" value="MRG94417.1"/>
    <property type="molecule type" value="Genomic_DNA"/>
</dbReference>
<sequence length="476" mass="53022">MASGLLASGCGLVKVNTNIPGLEGLNTSGGGSETPSVGPLGGLPYDEDEVGKAVLATFKSWDYTSCENAECVNAFKKKAGVTDYKDKGGYIYQFNPRRTLKNPDPTWLTGWDKMSDDEKFNTADETYQALIVAASRRTWLAKCHADYAALDKELRANDTKWASEIEQASKIPSPYKRIGALLDLEQMADKNARASNQYLDNLMNNVGFRRDLRVALKAAYDSTGRDYLYAIEGRAPRGDEVRARLDPTTERDLYCIRAAGYGTPKTPEFKGAPAGNAYTERGAKYVKPLFSEETRKKLDGLREKEARKSIEEVRPGKFSQVYISTVAKGEGEIAGHPKLGYYGGFGEVKKVTQNGGKTELEIVQNSSNEYPYNCVETNKIHSIQNGRIVYREICQWGKKIHDTTVRLTLGELPEGVKIQVGDKVEGYTIVQKHEEKKLADTQALKKSSELWVLELEHLSKVLRKEKGKDKVVGRWF</sequence>
<dbReference type="RefSeq" id="WP_153821274.1">
    <property type="nucleotide sequence ID" value="NZ_WJIE01000006.1"/>
</dbReference>
<protein>
    <submittedName>
        <fullName evidence="1">Uncharacterized protein</fullName>
    </submittedName>
</protein>
<comment type="caution">
    <text evidence="1">The sequence shown here is derived from an EMBL/GenBank/DDBJ whole genome shotgun (WGS) entry which is preliminary data.</text>
</comment>
<dbReference type="AlphaFoldDB" id="A0A6N7PRZ4"/>
<keyword evidence="2" id="KW-1185">Reference proteome</keyword>
<evidence type="ECO:0000313" key="1">
    <source>
        <dbReference type="EMBL" id="MRG94417.1"/>
    </source>
</evidence>
<evidence type="ECO:0000313" key="2">
    <source>
        <dbReference type="Proteomes" id="UP000440224"/>
    </source>
</evidence>
<accession>A0A6N7PRZ4</accession>
<name>A0A6N7PRZ4_9BACT</name>